<dbReference type="HAMAP" id="MF_00003">
    <property type="entry name" value="RbfA"/>
    <property type="match status" value="1"/>
</dbReference>
<reference evidence="4 5" key="1">
    <citation type="submission" date="2016-06" db="EMBL/GenBank/DDBJ databases">
        <authorList>
            <person name="Olsen C.W."/>
            <person name="Carey S."/>
            <person name="Hinshaw L."/>
            <person name="Karasin A.I."/>
        </authorList>
    </citation>
    <scope>NUCLEOTIDE SEQUENCE [LARGE SCALE GENOMIC DNA]</scope>
    <source>
        <strain evidence="4 5">LZ-22</strain>
    </source>
</reference>
<dbReference type="GO" id="GO:0030490">
    <property type="term" value="P:maturation of SSU-rRNA"/>
    <property type="evidence" value="ECO:0007669"/>
    <property type="project" value="UniProtKB-UniRule"/>
</dbReference>
<keyword evidence="1 2" id="KW-0690">Ribosome biogenesis</keyword>
<organism evidence="4 5">
    <name type="scientific">Raineyella antarctica</name>
    <dbReference type="NCBI Taxonomy" id="1577474"/>
    <lineage>
        <taxon>Bacteria</taxon>
        <taxon>Bacillati</taxon>
        <taxon>Actinomycetota</taxon>
        <taxon>Actinomycetes</taxon>
        <taxon>Propionibacteriales</taxon>
        <taxon>Propionibacteriaceae</taxon>
        <taxon>Raineyella</taxon>
    </lineage>
</organism>
<dbReference type="Proteomes" id="UP000199086">
    <property type="component" value="Unassembled WGS sequence"/>
</dbReference>
<keyword evidence="2" id="KW-0963">Cytoplasm</keyword>
<feature type="region of interest" description="Disordered" evidence="3">
    <location>
        <begin position="120"/>
        <end position="173"/>
    </location>
</feature>
<feature type="compositionally biased region" description="Low complexity" evidence="3">
    <location>
        <begin position="120"/>
        <end position="131"/>
    </location>
</feature>
<dbReference type="GO" id="GO:0005829">
    <property type="term" value="C:cytosol"/>
    <property type="evidence" value="ECO:0007669"/>
    <property type="project" value="TreeGrafter"/>
</dbReference>
<evidence type="ECO:0000313" key="5">
    <source>
        <dbReference type="Proteomes" id="UP000199086"/>
    </source>
</evidence>
<evidence type="ECO:0000256" key="1">
    <source>
        <dbReference type="ARBA" id="ARBA00022517"/>
    </source>
</evidence>
<name>A0A1G6HAF9_9ACTN</name>
<evidence type="ECO:0000256" key="2">
    <source>
        <dbReference type="HAMAP-Rule" id="MF_00003"/>
    </source>
</evidence>
<accession>A0A1G6HAF9</accession>
<gene>
    <name evidence="2" type="primary">rbfA</name>
    <name evidence="4" type="ORF">GA0111570_10846</name>
</gene>
<comment type="function">
    <text evidence="2">One of several proteins that assist in the late maturation steps of the functional core of the 30S ribosomal subunit. Associates with free 30S ribosomal subunits (but not with 30S subunits that are part of 70S ribosomes or polysomes). Required for efficient processing of 16S rRNA. May interact with the 5'-terminal helix region of 16S rRNA.</text>
</comment>
<evidence type="ECO:0000313" key="4">
    <source>
        <dbReference type="EMBL" id="SDB91279.1"/>
    </source>
</evidence>
<dbReference type="PROSITE" id="PS01319">
    <property type="entry name" value="RBFA"/>
    <property type="match status" value="1"/>
</dbReference>
<proteinExistence type="inferred from homology"/>
<comment type="subunit">
    <text evidence="2">Monomer. Binds 30S ribosomal subunits, but not 50S ribosomal subunits or 70S ribosomes.</text>
</comment>
<comment type="subcellular location">
    <subcellularLocation>
        <location evidence="2">Cytoplasm</location>
    </subcellularLocation>
</comment>
<dbReference type="EMBL" id="FMYF01000008">
    <property type="protein sequence ID" value="SDB91279.1"/>
    <property type="molecule type" value="Genomic_DNA"/>
</dbReference>
<dbReference type="NCBIfam" id="TIGR00082">
    <property type="entry name" value="rbfA"/>
    <property type="match status" value="1"/>
</dbReference>
<dbReference type="InterPro" id="IPR000238">
    <property type="entry name" value="RbfA"/>
</dbReference>
<dbReference type="Pfam" id="PF02033">
    <property type="entry name" value="RBFA"/>
    <property type="match status" value="1"/>
</dbReference>
<dbReference type="GO" id="GO:0043024">
    <property type="term" value="F:ribosomal small subunit binding"/>
    <property type="evidence" value="ECO:0007669"/>
    <property type="project" value="TreeGrafter"/>
</dbReference>
<dbReference type="PANTHER" id="PTHR33515">
    <property type="entry name" value="RIBOSOME-BINDING FACTOR A, CHLOROPLASTIC-RELATED"/>
    <property type="match status" value="1"/>
</dbReference>
<keyword evidence="5" id="KW-1185">Reference proteome</keyword>
<dbReference type="PANTHER" id="PTHR33515:SF1">
    <property type="entry name" value="RIBOSOME-BINDING FACTOR A, CHLOROPLASTIC-RELATED"/>
    <property type="match status" value="1"/>
</dbReference>
<feature type="compositionally biased region" description="Acidic residues" evidence="3">
    <location>
        <begin position="139"/>
        <end position="150"/>
    </location>
</feature>
<dbReference type="AlphaFoldDB" id="A0A1G6HAF9"/>
<dbReference type="OrthoDB" id="307788at2"/>
<dbReference type="InterPro" id="IPR023799">
    <property type="entry name" value="RbfA_dom_sf"/>
</dbReference>
<dbReference type="InterPro" id="IPR020053">
    <property type="entry name" value="Ribosome-bd_factorA_CS"/>
</dbReference>
<comment type="similarity">
    <text evidence="2">Belongs to the RbfA family.</text>
</comment>
<dbReference type="SUPFAM" id="SSF89919">
    <property type="entry name" value="Ribosome-binding factor A, RbfA"/>
    <property type="match status" value="1"/>
</dbReference>
<dbReference type="RefSeq" id="WP_092611557.1">
    <property type="nucleotide sequence ID" value="NZ_FMYF01000008.1"/>
</dbReference>
<dbReference type="STRING" id="1577474.GA0111570_10846"/>
<protein>
    <recommendedName>
        <fullName evidence="2">Ribosome-binding factor A</fullName>
    </recommendedName>
</protein>
<dbReference type="InterPro" id="IPR015946">
    <property type="entry name" value="KH_dom-like_a/b"/>
</dbReference>
<evidence type="ECO:0000256" key="3">
    <source>
        <dbReference type="SAM" id="MobiDB-lite"/>
    </source>
</evidence>
<sequence>MPNPRVLKLADQIKSIVAQMLEKRIKDPRLGFVTITDVRLTGDTREATVFYTVYGDDGARAGSAAALASATGLIRSTVGKQLGLRHAPSITFILDALPESAAGIEDLLARAQAGDAALAEQRAAAAYAGEADPYRRKEEDEEDEGEDEDDPAHTDDQADPAGPADPSDLFERD</sequence>
<dbReference type="Gene3D" id="3.30.300.20">
    <property type="match status" value="1"/>
</dbReference>